<evidence type="ECO:0000313" key="3">
    <source>
        <dbReference type="Proteomes" id="UP001189303"/>
    </source>
</evidence>
<dbReference type="Pfam" id="PF06527">
    <property type="entry name" value="TniQ"/>
    <property type="match status" value="1"/>
</dbReference>
<dbReference type="InterPro" id="IPR009492">
    <property type="entry name" value="TniQ"/>
</dbReference>
<keyword evidence="3" id="KW-1185">Reference proteome</keyword>
<sequence>MPSVPGSFMVATHGRYGSAGEILLQHTVLPYYLPLASAAIRADVWASLTSDKPQSFRYPLGQLTGRFGTHHPLKACVACMAEDQASFGVAYWHRLHQLPSVWMCPKHRSLLLECVRRQGGGVWEALCLPEPEHLRSLPATTGMNPSVWRSWVRVAENSASYIASAPQLALDRCRVCSVLAKQAVQLGAVDDTGKLDFHKCAQLLMQACEPSSSAPTMRGVQGERQAASMARRMLGSEFRSSVLDLMIAVSCIHGSWAAFLRDYQERNVSRDDCAESRARQQAIRIFF</sequence>
<evidence type="ECO:0000259" key="1">
    <source>
        <dbReference type="Pfam" id="PF06527"/>
    </source>
</evidence>
<evidence type="ECO:0000313" key="2">
    <source>
        <dbReference type="EMBL" id="CAJ0733084.1"/>
    </source>
</evidence>
<organism evidence="2 3">
    <name type="scientific">Ralstonia pickettii</name>
    <name type="common">Burkholderia pickettii</name>
    <dbReference type="NCBI Taxonomy" id="329"/>
    <lineage>
        <taxon>Bacteria</taxon>
        <taxon>Pseudomonadati</taxon>
        <taxon>Pseudomonadota</taxon>
        <taxon>Betaproteobacteria</taxon>
        <taxon>Burkholderiales</taxon>
        <taxon>Burkholderiaceae</taxon>
        <taxon>Ralstonia</taxon>
    </lineage>
</organism>
<feature type="domain" description="TniQ" evidence="1">
    <location>
        <begin position="23"/>
        <end position="111"/>
    </location>
</feature>
<protein>
    <recommendedName>
        <fullName evidence="1">TniQ domain-containing protein</fullName>
    </recommendedName>
</protein>
<comment type="caution">
    <text evidence="2">The sequence shown here is derived from an EMBL/GenBank/DDBJ whole genome shotgun (WGS) entry which is preliminary data.</text>
</comment>
<reference evidence="2 3" key="1">
    <citation type="submission" date="2023-07" db="EMBL/GenBank/DDBJ databases">
        <authorList>
            <person name="Peeters C."/>
        </authorList>
    </citation>
    <scope>NUCLEOTIDE SEQUENCE [LARGE SCALE GENOMIC DNA]</scope>
    <source>
        <strain evidence="2 3">R-38712</strain>
    </source>
</reference>
<accession>A0ABM9IVQ2</accession>
<proteinExistence type="predicted"/>
<name>A0ABM9IVQ2_RALPI</name>
<dbReference type="EMBL" id="CATWFT010000032">
    <property type="protein sequence ID" value="CAJ0733084.1"/>
    <property type="molecule type" value="Genomic_DNA"/>
</dbReference>
<gene>
    <name evidence="2" type="ORF">R38712_05166</name>
</gene>
<dbReference type="Proteomes" id="UP001189303">
    <property type="component" value="Unassembled WGS sequence"/>
</dbReference>